<dbReference type="Proteomes" id="UP001152747">
    <property type="component" value="Unassembled WGS sequence"/>
</dbReference>
<comment type="caution">
    <text evidence="1">The sequence shown here is derived from an EMBL/GenBank/DDBJ whole genome shotgun (WGS) entry which is preliminary data.</text>
</comment>
<proteinExistence type="predicted"/>
<sequence length="124" mass="14574">MDECSRVPMFPEQTLRVSNYITSFTEYSQLFKDFLKRITEQDPRGRTAIVKVIAKINDVVTYLETIMYNPHISVNYEMVMLNVETKHTVLKKSVDELEKLQRNNCGNFVALKNIAQLRKINNWN</sequence>
<accession>A0A9P1IZ17</accession>
<evidence type="ECO:0000313" key="1">
    <source>
        <dbReference type="EMBL" id="CAI5455001.1"/>
    </source>
</evidence>
<keyword evidence="2" id="KW-1185">Reference proteome</keyword>
<gene>
    <name evidence="1" type="ORF">CAMP_LOCUS17638</name>
</gene>
<name>A0A9P1IZ17_9PELO</name>
<reference evidence="1" key="1">
    <citation type="submission" date="2022-11" db="EMBL/GenBank/DDBJ databases">
        <authorList>
            <person name="Kikuchi T."/>
        </authorList>
    </citation>
    <scope>NUCLEOTIDE SEQUENCE</scope>
    <source>
        <strain evidence="1">PS1010</strain>
    </source>
</reference>
<dbReference type="EMBL" id="CANHGI010000006">
    <property type="protein sequence ID" value="CAI5455001.1"/>
    <property type="molecule type" value="Genomic_DNA"/>
</dbReference>
<evidence type="ECO:0000313" key="2">
    <source>
        <dbReference type="Proteomes" id="UP001152747"/>
    </source>
</evidence>
<protein>
    <submittedName>
        <fullName evidence="1">Uncharacterized protein</fullName>
    </submittedName>
</protein>
<dbReference type="AlphaFoldDB" id="A0A9P1IZ17"/>
<organism evidence="1 2">
    <name type="scientific">Caenorhabditis angaria</name>
    <dbReference type="NCBI Taxonomy" id="860376"/>
    <lineage>
        <taxon>Eukaryota</taxon>
        <taxon>Metazoa</taxon>
        <taxon>Ecdysozoa</taxon>
        <taxon>Nematoda</taxon>
        <taxon>Chromadorea</taxon>
        <taxon>Rhabditida</taxon>
        <taxon>Rhabditina</taxon>
        <taxon>Rhabditomorpha</taxon>
        <taxon>Rhabditoidea</taxon>
        <taxon>Rhabditidae</taxon>
        <taxon>Peloderinae</taxon>
        <taxon>Caenorhabditis</taxon>
    </lineage>
</organism>